<dbReference type="AlphaFoldDB" id="A0A9P5TLJ5"/>
<comment type="caution">
    <text evidence="6">The sequence shown here is derived from an EMBL/GenBank/DDBJ whole genome shotgun (WGS) entry which is preliminary data.</text>
</comment>
<evidence type="ECO:0000259" key="5">
    <source>
        <dbReference type="PROSITE" id="PS50865"/>
    </source>
</evidence>
<evidence type="ECO:0000313" key="7">
    <source>
        <dbReference type="Proteomes" id="UP000724874"/>
    </source>
</evidence>
<evidence type="ECO:0000256" key="2">
    <source>
        <dbReference type="ARBA" id="ARBA00022771"/>
    </source>
</evidence>
<name>A0A9P5TLJ5_GYMJU</name>
<evidence type="ECO:0000313" key="6">
    <source>
        <dbReference type="EMBL" id="KAF8898207.1"/>
    </source>
</evidence>
<dbReference type="SUPFAM" id="SSF144232">
    <property type="entry name" value="HIT/MYND zinc finger-like"/>
    <property type="match status" value="1"/>
</dbReference>
<proteinExistence type="predicted"/>
<feature type="domain" description="MYND-type" evidence="5">
    <location>
        <begin position="1"/>
        <end position="38"/>
    </location>
</feature>
<keyword evidence="7" id="KW-1185">Reference proteome</keyword>
<evidence type="ECO:0000256" key="4">
    <source>
        <dbReference type="PROSITE-ProRule" id="PRU00134"/>
    </source>
</evidence>
<gene>
    <name evidence="6" type="ORF">CPB84DRAFT_1780580</name>
</gene>
<dbReference type="GO" id="GO:0008270">
    <property type="term" value="F:zinc ion binding"/>
    <property type="evidence" value="ECO:0007669"/>
    <property type="project" value="UniProtKB-KW"/>
</dbReference>
<reference evidence="6" key="1">
    <citation type="submission" date="2020-11" db="EMBL/GenBank/DDBJ databases">
        <authorList>
            <consortium name="DOE Joint Genome Institute"/>
            <person name="Ahrendt S."/>
            <person name="Riley R."/>
            <person name="Andreopoulos W."/>
            <person name="LaButti K."/>
            <person name="Pangilinan J."/>
            <person name="Ruiz-duenas F.J."/>
            <person name="Barrasa J.M."/>
            <person name="Sanchez-Garcia M."/>
            <person name="Camarero S."/>
            <person name="Miyauchi S."/>
            <person name="Serrano A."/>
            <person name="Linde D."/>
            <person name="Babiker R."/>
            <person name="Drula E."/>
            <person name="Ayuso-Fernandez I."/>
            <person name="Pacheco R."/>
            <person name="Padilla G."/>
            <person name="Ferreira P."/>
            <person name="Barriuso J."/>
            <person name="Kellner H."/>
            <person name="Castanera R."/>
            <person name="Alfaro M."/>
            <person name="Ramirez L."/>
            <person name="Pisabarro A.G."/>
            <person name="Kuo A."/>
            <person name="Tritt A."/>
            <person name="Lipzen A."/>
            <person name="He G."/>
            <person name="Yan M."/>
            <person name="Ng V."/>
            <person name="Cullen D."/>
            <person name="Martin F."/>
            <person name="Rosso M.-N."/>
            <person name="Henrissat B."/>
            <person name="Hibbett D."/>
            <person name="Martinez A.T."/>
            <person name="Grigoriev I.V."/>
        </authorList>
    </citation>
    <scope>NUCLEOTIDE SEQUENCE</scope>
    <source>
        <strain evidence="6">AH 44721</strain>
    </source>
</reference>
<evidence type="ECO:0000256" key="1">
    <source>
        <dbReference type="ARBA" id="ARBA00022723"/>
    </source>
</evidence>
<dbReference type="PROSITE" id="PS50865">
    <property type="entry name" value="ZF_MYND_2"/>
    <property type="match status" value="1"/>
</dbReference>
<evidence type="ECO:0000256" key="3">
    <source>
        <dbReference type="ARBA" id="ARBA00022833"/>
    </source>
</evidence>
<keyword evidence="3" id="KW-0862">Zinc</keyword>
<dbReference type="OrthoDB" id="432970at2759"/>
<sequence length="112" mass="12363">MAHSHSLLGAGKCDLDKKPSYCSKKCQKADWKNHKPFCNPRASCSVVDPQVHPTNVGVPATVGAIGIPARREHGGTMYMISPEMGPDELKEYWEFALQHLSMFSPIAVLNRN</sequence>
<dbReference type="EMBL" id="JADNYJ010000054">
    <property type="protein sequence ID" value="KAF8898207.1"/>
    <property type="molecule type" value="Genomic_DNA"/>
</dbReference>
<protein>
    <recommendedName>
        <fullName evidence="5">MYND-type domain-containing protein</fullName>
    </recommendedName>
</protein>
<dbReference type="Gene3D" id="6.10.140.2220">
    <property type="match status" value="1"/>
</dbReference>
<dbReference type="Proteomes" id="UP000724874">
    <property type="component" value="Unassembled WGS sequence"/>
</dbReference>
<keyword evidence="2 4" id="KW-0863">Zinc-finger</keyword>
<keyword evidence="1" id="KW-0479">Metal-binding</keyword>
<accession>A0A9P5TLJ5</accession>
<dbReference type="Pfam" id="PF01753">
    <property type="entry name" value="zf-MYND"/>
    <property type="match status" value="1"/>
</dbReference>
<organism evidence="6 7">
    <name type="scientific">Gymnopilus junonius</name>
    <name type="common">Spectacular rustgill mushroom</name>
    <name type="synonym">Gymnopilus spectabilis subsp. junonius</name>
    <dbReference type="NCBI Taxonomy" id="109634"/>
    <lineage>
        <taxon>Eukaryota</taxon>
        <taxon>Fungi</taxon>
        <taxon>Dikarya</taxon>
        <taxon>Basidiomycota</taxon>
        <taxon>Agaricomycotina</taxon>
        <taxon>Agaricomycetes</taxon>
        <taxon>Agaricomycetidae</taxon>
        <taxon>Agaricales</taxon>
        <taxon>Agaricineae</taxon>
        <taxon>Hymenogastraceae</taxon>
        <taxon>Gymnopilus</taxon>
    </lineage>
</organism>
<dbReference type="InterPro" id="IPR002893">
    <property type="entry name" value="Znf_MYND"/>
</dbReference>